<reference evidence="1" key="2">
    <citation type="journal article" date="2020" name="Nat. Commun.">
        <title>Large-scale genome sequencing of mycorrhizal fungi provides insights into the early evolution of symbiotic traits.</title>
        <authorList>
            <person name="Miyauchi S."/>
            <person name="Kiss E."/>
            <person name="Kuo A."/>
            <person name="Drula E."/>
            <person name="Kohler A."/>
            <person name="Sanchez-Garcia M."/>
            <person name="Morin E."/>
            <person name="Andreopoulos B."/>
            <person name="Barry K.W."/>
            <person name="Bonito G."/>
            <person name="Buee M."/>
            <person name="Carver A."/>
            <person name="Chen C."/>
            <person name="Cichocki N."/>
            <person name="Clum A."/>
            <person name="Culley D."/>
            <person name="Crous P.W."/>
            <person name="Fauchery L."/>
            <person name="Girlanda M."/>
            <person name="Hayes R.D."/>
            <person name="Keri Z."/>
            <person name="LaButti K."/>
            <person name="Lipzen A."/>
            <person name="Lombard V."/>
            <person name="Magnuson J."/>
            <person name="Maillard F."/>
            <person name="Murat C."/>
            <person name="Nolan M."/>
            <person name="Ohm R.A."/>
            <person name="Pangilinan J."/>
            <person name="Pereira M.F."/>
            <person name="Perotto S."/>
            <person name="Peter M."/>
            <person name="Pfister S."/>
            <person name="Riley R."/>
            <person name="Sitrit Y."/>
            <person name="Stielow J.B."/>
            <person name="Szollosi G."/>
            <person name="Zifcakova L."/>
            <person name="Stursova M."/>
            <person name="Spatafora J.W."/>
            <person name="Tedersoo L."/>
            <person name="Vaario L.M."/>
            <person name="Yamada A."/>
            <person name="Yan M."/>
            <person name="Wang P."/>
            <person name="Xu J."/>
            <person name="Bruns T."/>
            <person name="Baldrian P."/>
            <person name="Vilgalys R."/>
            <person name="Dunand C."/>
            <person name="Henrissat B."/>
            <person name="Grigoriev I.V."/>
            <person name="Hibbett D."/>
            <person name="Nagy L.G."/>
            <person name="Martin F.M."/>
        </authorList>
    </citation>
    <scope>NUCLEOTIDE SEQUENCE</scope>
    <source>
        <strain evidence="1">P2</strain>
    </source>
</reference>
<comment type="caution">
    <text evidence="1">The sequence shown here is derived from an EMBL/GenBank/DDBJ whole genome shotgun (WGS) entry which is preliminary data.</text>
</comment>
<evidence type="ECO:0000313" key="1">
    <source>
        <dbReference type="EMBL" id="KAF9648167.1"/>
    </source>
</evidence>
<name>A0ACB6ZEY9_THEGA</name>
<protein>
    <submittedName>
        <fullName evidence="1">Uncharacterized protein</fullName>
    </submittedName>
</protein>
<dbReference type="EMBL" id="MU118018">
    <property type="protein sequence ID" value="KAF9648167.1"/>
    <property type="molecule type" value="Genomic_DNA"/>
</dbReference>
<sequence>MITRLEEGFKALLKSTEDAVLNPVLAPLDSWLVRFSHLHLITDIEKPCFHALLIQYHGYKLLLFANAVRQIFVSQELDVAGRLNRLREITWGRQLILSAKAVLTEFIRFGEQPYASSLSHAPDHLFNLVCFVTLLLIKMRHLYGTGQPYSFPTLTPLVERVKEFFRRLALTEDHLPMRCAMLIETLVKAYERMQRVATT</sequence>
<evidence type="ECO:0000313" key="2">
    <source>
        <dbReference type="Proteomes" id="UP000886501"/>
    </source>
</evidence>
<reference evidence="1" key="1">
    <citation type="submission" date="2019-10" db="EMBL/GenBank/DDBJ databases">
        <authorList>
            <consortium name="DOE Joint Genome Institute"/>
            <person name="Kuo A."/>
            <person name="Miyauchi S."/>
            <person name="Kiss E."/>
            <person name="Drula E."/>
            <person name="Kohler A."/>
            <person name="Sanchez-Garcia M."/>
            <person name="Andreopoulos B."/>
            <person name="Barry K.W."/>
            <person name="Bonito G."/>
            <person name="Buee M."/>
            <person name="Carver A."/>
            <person name="Chen C."/>
            <person name="Cichocki N."/>
            <person name="Clum A."/>
            <person name="Culley D."/>
            <person name="Crous P.W."/>
            <person name="Fauchery L."/>
            <person name="Girlanda M."/>
            <person name="Hayes R."/>
            <person name="Keri Z."/>
            <person name="Labutti K."/>
            <person name="Lipzen A."/>
            <person name="Lombard V."/>
            <person name="Magnuson J."/>
            <person name="Maillard F."/>
            <person name="Morin E."/>
            <person name="Murat C."/>
            <person name="Nolan M."/>
            <person name="Ohm R."/>
            <person name="Pangilinan J."/>
            <person name="Pereira M."/>
            <person name="Perotto S."/>
            <person name="Peter M."/>
            <person name="Riley R."/>
            <person name="Sitrit Y."/>
            <person name="Stielow B."/>
            <person name="Szollosi G."/>
            <person name="Zifcakova L."/>
            <person name="Stursova M."/>
            <person name="Spatafora J.W."/>
            <person name="Tedersoo L."/>
            <person name="Vaario L.-M."/>
            <person name="Yamada A."/>
            <person name="Yan M."/>
            <person name="Wang P."/>
            <person name="Xu J."/>
            <person name="Bruns T."/>
            <person name="Baldrian P."/>
            <person name="Vilgalys R."/>
            <person name="Henrissat B."/>
            <person name="Grigoriev I.V."/>
            <person name="Hibbett D."/>
            <person name="Nagy L.G."/>
            <person name="Martin F.M."/>
        </authorList>
    </citation>
    <scope>NUCLEOTIDE SEQUENCE</scope>
    <source>
        <strain evidence="1">P2</strain>
    </source>
</reference>
<proteinExistence type="predicted"/>
<dbReference type="Proteomes" id="UP000886501">
    <property type="component" value="Unassembled WGS sequence"/>
</dbReference>
<organism evidence="1 2">
    <name type="scientific">Thelephora ganbajun</name>
    <name type="common">Ganba fungus</name>
    <dbReference type="NCBI Taxonomy" id="370292"/>
    <lineage>
        <taxon>Eukaryota</taxon>
        <taxon>Fungi</taxon>
        <taxon>Dikarya</taxon>
        <taxon>Basidiomycota</taxon>
        <taxon>Agaricomycotina</taxon>
        <taxon>Agaricomycetes</taxon>
        <taxon>Thelephorales</taxon>
        <taxon>Thelephoraceae</taxon>
        <taxon>Thelephora</taxon>
    </lineage>
</organism>
<gene>
    <name evidence="1" type="ORF">BDM02DRAFT_2342344</name>
</gene>
<keyword evidence="2" id="KW-1185">Reference proteome</keyword>
<accession>A0ACB6ZEY9</accession>